<dbReference type="InterPro" id="IPR000212">
    <property type="entry name" value="DNA_helicase_UvrD/REP"/>
</dbReference>
<comment type="caution">
    <text evidence="7">The sequence shown here is derived from an EMBL/GenBank/DDBJ whole genome shotgun (WGS) entry which is preliminary data.</text>
</comment>
<evidence type="ECO:0000256" key="2">
    <source>
        <dbReference type="ARBA" id="ARBA00022801"/>
    </source>
</evidence>
<evidence type="ECO:0000256" key="3">
    <source>
        <dbReference type="ARBA" id="ARBA00022806"/>
    </source>
</evidence>
<feature type="domain" description="UvrD-like helicase ATP-binding" evidence="6">
    <location>
        <begin position="198"/>
        <end position="481"/>
    </location>
</feature>
<feature type="binding site" evidence="5">
    <location>
        <begin position="219"/>
        <end position="226"/>
    </location>
    <ligand>
        <name>ATP</name>
        <dbReference type="ChEBI" id="CHEBI:30616"/>
    </ligand>
</feature>
<protein>
    <submittedName>
        <fullName evidence="7">Putative DNA helicase</fullName>
    </submittedName>
</protein>
<dbReference type="GO" id="GO:0003677">
    <property type="term" value="F:DNA binding"/>
    <property type="evidence" value="ECO:0007669"/>
    <property type="project" value="InterPro"/>
</dbReference>
<dbReference type="PANTHER" id="PTHR11070:SF45">
    <property type="entry name" value="DNA 3'-5' HELICASE"/>
    <property type="match status" value="1"/>
</dbReference>
<dbReference type="GO" id="GO:0043138">
    <property type="term" value="F:3'-5' DNA helicase activity"/>
    <property type="evidence" value="ECO:0007669"/>
    <property type="project" value="TreeGrafter"/>
</dbReference>
<sequence>MPGAVELVAGVPGLDAGQRRVLAALLEHTATGGGLFVRVGRAAGEPDAFQVSRGGVRAVVVDDLAPDAGTGRALVRHAEEHCAGLRGPGGREFPSTAVGVVWVRPGAEPTWSRDDRLYQAVNETGLAALTTRETRHLSAAAANRVAGELAKRLRAYRRLSVGPVPPAPEQGELIDGGAVVSDVVDAARDRPFESWLTFLHPSQRRLVTRRYSGPARISGPAGTGKTVVALHRLRHLARRHSGPLLFTTFVRTLPEVHARAFRTLAPELDGRVEFTNLHAWAVEFLRARGTAVLLQSKVVDAAFGQAWLRERVHLEPVEPTSGYWRDELTQVIGGRGVGTFEEYLAVPRRGRRLRLTESQREAVWRLHDRYRDELARRGACDFTDVITLADREVRRSPPERPYAAVVVDEVQDLPLVGLRLLHRLAGDGPDRLLLVGDGQQQVYPGGWRLSEAGIPILGRGEVLRVNYRNRTEILDFARRIEATDTIDDLDGGAGVALRDAEAAHSPGGTVTTWRGTDAELPAALVGAVRALRVDPDRIAVIAFGRGAVARCRAVLEKAGVAVTPLERYTGEPDGTVKVGTVLRAKGLDFQAVLVVNTGEPPDRDDEGGRLGERRKLVAATRARDHLWWATVTPNT</sequence>
<dbReference type="eggNOG" id="COG0210">
    <property type="taxonomic scope" value="Bacteria"/>
</dbReference>
<dbReference type="STRING" id="909613.UO65_4180"/>
<keyword evidence="2 5" id="KW-0378">Hydrolase</keyword>
<evidence type="ECO:0000256" key="4">
    <source>
        <dbReference type="ARBA" id="ARBA00022840"/>
    </source>
</evidence>
<dbReference type="Pfam" id="PF00580">
    <property type="entry name" value="UvrD-helicase"/>
    <property type="match status" value="1"/>
</dbReference>
<dbReference type="InterPro" id="IPR027417">
    <property type="entry name" value="P-loop_NTPase"/>
</dbReference>
<dbReference type="RefSeq" id="WP_035285095.1">
    <property type="nucleotide sequence ID" value="NZ_AYXG01000155.1"/>
</dbReference>
<evidence type="ECO:0000313" key="7">
    <source>
        <dbReference type="EMBL" id="EWC60512.1"/>
    </source>
</evidence>
<dbReference type="Gene3D" id="1.10.10.160">
    <property type="match status" value="1"/>
</dbReference>
<dbReference type="SUPFAM" id="SSF52540">
    <property type="entry name" value="P-loop containing nucleoside triphosphate hydrolases"/>
    <property type="match status" value="1"/>
</dbReference>
<accession>W7IUT0</accession>
<dbReference type="Proteomes" id="UP000019277">
    <property type="component" value="Unassembled WGS sequence"/>
</dbReference>
<evidence type="ECO:0000256" key="5">
    <source>
        <dbReference type="PROSITE-ProRule" id="PRU00560"/>
    </source>
</evidence>
<dbReference type="PROSITE" id="PS51198">
    <property type="entry name" value="UVRD_HELICASE_ATP_BIND"/>
    <property type="match status" value="1"/>
</dbReference>
<dbReference type="Gene3D" id="3.40.50.300">
    <property type="entry name" value="P-loop containing nucleotide triphosphate hydrolases"/>
    <property type="match status" value="2"/>
</dbReference>
<dbReference type="OrthoDB" id="3196525at2"/>
<evidence type="ECO:0000313" key="8">
    <source>
        <dbReference type="Proteomes" id="UP000019277"/>
    </source>
</evidence>
<keyword evidence="8" id="KW-1185">Reference proteome</keyword>
<dbReference type="GO" id="GO:0005524">
    <property type="term" value="F:ATP binding"/>
    <property type="evidence" value="ECO:0007669"/>
    <property type="project" value="UniProtKB-UniRule"/>
</dbReference>
<dbReference type="GO" id="GO:0016787">
    <property type="term" value="F:hydrolase activity"/>
    <property type="evidence" value="ECO:0007669"/>
    <property type="project" value="UniProtKB-UniRule"/>
</dbReference>
<keyword evidence="1 5" id="KW-0547">Nucleotide-binding</keyword>
<keyword evidence="3 5" id="KW-0347">Helicase</keyword>
<dbReference type="GO" id="GO:0000725">
    <property type="term" value="P:recombinational repair"/>
    <property type="evidence" value="ECO:0007669"/>
    <property type="project" value="TreeGrafter"/>
</dbReference>
<evidence type="ECO:0000256" key="1">
    <source>
        <dbReference type="ARBA" id="ARBA00022741"/>
    </source>
</evidence>
<dbReference type="PATRIC" id="fig|909613.9.peg.4182"/>
<name>W7IUT0_9PSEU</name>
<keyword evidence="4 5" id="KW-0067">ATP-binding</keyword>
<dbReference type="AlphaFoldDB" id="W7IUT0"/>
<dbReference type="InterPro" id="IPR014016">
    <property type="entry name" value="UvrD-like_ATP-bd"/>
</dbReference>
<dbReference type="PANTHER" id="PTHR11070">
    <property type="entry name" value="UVRD / RECB / PCRA DNA HELICASE FAMILY MEMBER"/>
    <property type="match status" value="1"/>
</dbReference>
<dbReference type="GO" id="GO:0005829">
    <property type="term" value="C:cytosol"/>
    <property type="evidence" value="ECO:0007669"/>
    <property type="project" value="TreeGrafter"/>
</dbReference>
<dbReference type="EMBL" id="AYXG01000155">
    <property type="protein sequence ID" value="EWC60512.1"/>
    <property type="molecule type" value="Genomic_DNA"/>
</dbReference>
<organism evidence="7 8">
    <name type="scientific">Actinokineospora spheciospongiae</name>
    <dbReference type="NCBI Taxonomy" id="909613"/>
    <lineage>
        <taxon>Bacteria</taxon>
        <taxon>Bacillati</taxon>
        <taxon>Actinomycetota</taxon>
        <taxon>Actinomycetes</taxon>
        <taxon>Pseudonocardiales</taxon>
        <taxon>Pseudonocardiaceae</taxon>
        <taxon>Actinokineospora</taxon>
    </lineage>
</organism>
<reference evidence="7 8" key="1">
    <citation type="journal article" date="2014" name="Genome Announc.">
        <title>Draft Genome Sequence of the Antitrypanosomally Active Sponge-Associated Bacterium Actinokineospora sp. Strain EG49.</title>
        <authorList>
            <person name="Harjes J."/>
            <person name="Ryu T."/>
            <person name="Abdelmohsen U.R."/>
            <person name="Moitinho-Silva L."/>
            <person name="Horn H."/>
            <person name="Ravasi T."/>
            <person name="Hentschel U."/>
        </authorList>
    </citation>
    <scope>NUCLEOTIDE SEQUENCE [LARGE SCALE GENOMIC DNA]</scope>
    <source>
        <strain evidence="7 8">EG49</strain>
    </source>
</reference>
<gene>
    <name evidence="7" type="ORF">UO65_4180</name>
</gene>
<proteinExistence type="predicted"/>
<evidence type="ECO:0000259" key="6">
    <source>
        <dbReference type="PROSITE" id="PS51198"/>
    </source>
</evidence>
<dbReference type="InterPro" id="IPR013986">
    <property type="entry name" value="DExx_box_DNA_helicase_dom_sf"/>
</dbReference>